<reference evidence="1" key="1">
    <citation type="submission" date="2021-02" db="EMBL/GenBank/DDBJ databases">
        <authorList>
            <person name="Nowell W R."/>
        </authorList>
    </citation>
    <scope>NUCLEOTIDE SEQUENCE</scope>
    <source>
        <strain evidence="1">Ploen Becks lab</strain>
    </source>
</reference>
<name>A0A814B6P5_9BILA</name>
<comment type="caution">
    <text evidence="1">The sequence shown here is derived from an EMBL/GenBank/DDBJ whole genome shotgun (WGS) entry which is preliminary data.</text>
</comment>
<proteinExistence type="predicted"/>
<protein>
    <submittedName>
        <fullName evidence="1">Uncharacterized protein</fullName>
    </submittedName>
</protein>
<gene>
    <name evidence="1" type="ORF">OXX778_LOCUS12424</name>
</gene>
<dbReference type="AlphaFoldDB" id="A0A814B6P5"/>
<accession>A0A814B6P5</accession>
<sequence>MFETCWKIHTKGGHQGCKPMLEESKKFYANPVQSSSFNERMQIDLIDFRTMPDCEFNWILNCHDHFTKC</sequence>
<evidence type="ECO:0000313" key="2">
    <source>
        <dbReference type="Proteomes" id="UP000663879"/>
    </source>
</evidence>
<evidence type="ECO:0000313" key="1">
    <source>
        <dbReference type="EMBL" id="CAF0921800.1"/>
    </source>
</evidence>
<organism evidence="1 2">
    <name type="scientific">Brachionus calyciflorus</name>
    <dbReference type="NCBI Taxonomy" id="104777"/>
    <lineage>
        <taxon>Eukaryota</taxon>
        <taxon>Metazoa</taxon>
        <taxon>Spiralia</taxon>
        <taxon>Gnathifera</taxon>
        <taxon>Rotifera</taxon>
        <taxon>Eurotatoria</taxon>
        <taxon>Monogononta</taxon>
        <taxon>Pseudotrocha</taxon>
        <taxon>Ploima</taxon>
        <taxon>Brachionidae</taxon>
        <taxon>Brachionus</taxon>
    </lineage>
</organism>
<dbReference type="EMBL" id="CAJNOC010002249">
    <property type="protein sequence ID" value="CAF0921800.1"/>
    <property type="molecule type" value="Genomic_DNA"/>
</dbReference>
<dbReference type="Proteomes" id="UP000663879">
    <property type="component" value="Unassembled WGS sequence"/>
</dbReference>
<keyword evidence="2" id="KW-1185">Reference proteome</keyword>
<dbReference type="OrthoDB" id="2499658at2759"/>